<evidence type="ECO:0000256" key="9">
    <source>
        <dbReference type="ARBA" id="ARBA00031547"/>
    </source>
</evidence>
<keyword evidence="6" id="KW-0547">Nucleotide-binding</keyword>
<dbReference type="Proteomes" id="UP001054902">
    <property type="component" value="Unassembled WGS sequence"/>
</dbReference>
<evidence type="ECO:0000256" key="1">
    <source>
        <dbReference type="ARBA" id="ARBA00001946"/>
    </source>
</evidence>
<comment type="similarity">
    <text evidence="2">Belongs to the SELO family.</text>
</comment>
<sequence length="743" mass="83892">MRSRSFKTVALLSLIGSNNFLRNTLAFTYISNSSALGIPKGKPLYTNSEMKMSTKSAPTSDHPLASFHDSFDHTWVSQLNKETEENRKRSKEKTPQDDGVSNNVKRPVYNGHYVEVKPDPLINPRLVLYSPEMAEELGFTKETVHSEAFVKFFSGDVYGAFDDHEEADKFKDGIKTWSTPYALSIMGRRYTSNCPFGDGTGYGDGRAISVGEITVPHASDSHAAPRFEMQLKGGGQSPFCRGADGRAVLRSSIREFLASEAMYHLGIPTTRALSLIVSENGNTSQRPWYSDNNKKSIPDINDPRLAQYSLEQRKQIIAQLNAQSKNDPDIMIEEPNAITCRVAPSFMRVGHIDLFARRASKNVMGDEKPDKSTPEFKELEKIVWHACFREFPKTCYDPFKDEDDILSASKALLEHSMDGIASMVAGWIRVGFAQGNFNADNCLVAGRTMDYGPFGFMDEYHPLFAKWTGSGEHFGFMNQPNAGYANFAMLVSSVMPIIEAYSPSMEDAKKYQDDVMERAQGVFEEKLMEVLRSKLGFHPKDQSGDECWVELEALLRENKTDWTLFWRQLMEVVKEYPVHGAAPKSSNYGDMFDLLHGNDEVKGGSSPFYETLDGDARNKFMSWIRNWRELLVATYKESGPSRRLSVDDAEFIEPFERMRLASPKYVLREWMLVEAYSKASPSSIQSPLFPVKIKSDEGDESMIHELFDLMKNPYDEGTSEQDEKYYRRAPDEALKAGGTAFMS</sequence>
<accession>A0AAD3HF88</accession>
<dbReference type="GO" id="GO:0046872">
    <property type="term" value="F:metal ion binding"/>
    <property type="evidence" value="ECO:0007669"/>
    <property type="project" value="UniProtKB-KW"/>
</dbReference>
<feature type="compositionally biased region" description="Basic and acidic residues" evidence="10">
    <location>
        <begin position="81"/>
        <end position="96"/>
    </location>
</feature>
<evidence type="ECO:0000256" key="4">
    <source>
        <dbReference type="ARBA" id="ARBA00022695"/>
    </source>
</evidence>
<evidence type="ECO:0000256" key="2">
    <source>
        <dbReference type="ARBA" id="ARBA00009747"/>
    </source>
</evidence>
<keyword evidence="8" id="KW-0460">Magnesium</keyword>
<evidence type="ECO:0000256" key="5">
    <source>
        <dbReference type="ARBA" id="ARBA00022723"/>
    </source>
</evidence>
<name>A0AAD3HF88_9STRA</name>
<keyword evidence="7" id="KW-0067">ATP-binding</keyword>
<feature type="region of interest" description="Disordered" evidence="10">
    <location>
        <begin position="80"/>
        <end position="105"/>
    </location>
</feature>
<keyword evidence="3" id="KW-0808">Transferase</keyword>
<comment type="caution">
    <text evidence="11">The sequence shown here is derived from an EMBL/GenBank/DDBJ whole genome shotgun (WGS) entry which is preliminary data.</text>
</comment>
<dbReference type="GO" id="GO:0005739">
    <property type="term" value="C:mitochondrion"/>
    <property type="evidence" value="ECO:0007669"/>
    <property type="project" value="TreeGrafter"/>
</dbReference>
<evidence type="ECO:0000256" key="10">
    <source>
        <dbReference type="SAM" id="MobiDB-lite"/>
    </source>
</evidence>
<evidence type="ECO:0000256" key="7">
    <source>
        <dbReference type="ARBA" id="ARBA00022840"/>
    </source>
</evidence>
<dbReference type="EMBL" id="BLLK01000069">
    <property type="protein sequence ID" value="GFH60979.1"/>
    <property type="molecule type" value="Genomic_DNA"/>
</dbReference>
<protein>
    <recommendedName>
        <fullName evidence="9">Selenoprotein O</fullName>
    </recommendedName>
</protein>
<dbReference type="GO" id="GO:0005524">
    <property type="term" value="F:ATP binding"/>
    <property type="evidence" value="ECO:0007669"/>
    <property type="project" value="UniProtKB-KW"/>
</dbReference>
<keyword evidence="12" id="KW-1185">Reference proteome</keyword>
<comment type="cofactor">
    <cofactor evidence="1">
        <name>Mg(2+)</name>
        <dbReference type="ChEBI" id="CHEBI:18420"/>
    </cofactor>
</comment>
<evidence type="ECO:0000256" key="3">
    <source>
        <dbReference type="ARBA" id="ARBA00022679"/>
    </source>
</evidence>
<dbReference type="PANTHER" id="PTHR32057:SF14">
    <property type="entry name" value="PROTEIN ADENYLYLTRANSFERASE SELO, MITOCHONDRIAL"/>
    <property type="match status" value="1"/>
</dbReference>
<evidence type="ECO:0000313" key="12">
    <source>
        <dbReference type="Proteomes" id="UP001054902"/>
    </source>
</evidence>
<dbReference type="GO" id="GO:0070733">
    <property type="term" value="F:AMPylase activity"/>
    <property type="evidence" value="ECO:0007669"/>
    <property type="project" value="TreeGrafter"/>
</dbReference>
<dbReference type="InterPro" id="IPR003846">
    <property type="entry name" value="SelO"/>
</dbReference>
<proteinExistence type="inferred from homology"/>
<keyword evidence="5" id="KW-0479">Metal-binding</keyword>
<keyword evidence="4" id="KW-0548">Nucleotidyltransferase</keyword>
<reference evidence="11 12" key="1">
    <citation type="journal article" date="2021" name="Sci. Rep.">
        <title>The genome of the diatom Chaetoceros tenuissimus carries an ancient integrated fragment of an extant virus.</title>
        <authorList>
            <person name="Hongo Y."/>
            <person name="Kimura K."/>
            <person name="Takaki Y."/>
            <person name="Yoshida Y."/>
            <person name="Baba S."/>
            <person name="Kobayashi G."/>
            <person name="Nagasaki K."/>
            <person name="Hano T."/>
            <person name="Tomaru Y."/>
        </authorList>
    </citation>
    <scope>NUCLEOTIDE SEQUENCE [LARGE SCALE GENOMIC DNA]</scope>
    <source>
        <strain evidence="11 12">NIES-3715</strain>
    </source>
</reference>
<dbReference type="PANTHER" id="PTHR32057">
    <property type="entry name" value="PROTEIN ADENYLYLTRANSFERASE SELO, MITOCHONDRIAL"/>
    <property type="match status" value="1"/>
</dbReference>
<dbReference type="AlphaFoldDB" id="A0AAD3HF88"/>
<evidence type="ECO:0000256" key="6">
    <source>
        <dbReference type="ARBA" id="ARBA00022741"/>
    </source>
</evidence>
<gene>
    <name evidence="11" type="ORF">CTEN210_17455</name>
</gene>
<evidence type="ECO:0000313" key="11">
    <source>
        <dbReference type="EMBL" id="GFH60979.1"/>
    </source>
</evidence>
<dbReference type="Pfam" id="PF02696">
    <property type="entry name" value="SelO"/>
    <property type="match status" value="2"/>
</dbReference>
<evidence type="ECO:0000256" key="8">
    <source>
        <dbReference type="ARBA" id="ARBA00022842"/>
    </source>
</evidence>
<organism evidence="11 12">
    <name type="scientific">Chaetoceros tenuissimus</name>
    <dbReference type="NCBI Taxonomy" id="426638"/>
    <lineage>
        <taxon>Eukaryota</taxon>
        <taxon>Sar</taxon>
        <taxon>Stramenopiles</taxon>
        <taxon>Ochrophyta</taxon>
        <taxon>Bacillariophyta</taxon>
        <taxon>Coscinodiscophyceae</taxon>
        <taxon>Chaetocerotophycidae</taxon>
        <taxon>Chaetocerotales</taxon>
        <taxon>Chaetocerotaceae</taxon>
        <taxon>Chaetoceros</taxon>
    </lineage>
</organism>